<feature type="compositionally biased region" description="Basic residues" evidence="1">
    <location>
        <begin position="82"/>
        <end position="91"/>
    </location>
</feature>
<dbReference type="AlphaFoldDB" id="A0A6P3YDG4"/>
<accession>A0A6P3YDG4</accession>
<dbReference type="Proteomes" id="UP000515204">
    <property type="component" value="Unplaced"/>
</dbReference>
<dbReference type="KEGG" id="dqu:106751503"/>
<feature type="non-terminal residue" evidence="3">
    <location>
        <position position="1"/>
    </location>
</feature>
<evidence type="ECO:0000256" key="1">
    <source>
        <dbReference type="SAM" id="MobiDB-lite"/>
    </source>
</evidence>
<evidence type="ECO:0000313" key="2">
    <source>
        <dbReference type="Proteomes" id="UP000515204"/>
    </source>
</evidence>
<evidence type="ECO:0000313" key="3">
    <source>
        <dbReference type="RefSeq" id="XP_014487887.1"/>
    </source>
</evidence>
<keyword evidence="2" id="KW-1185">Reference proteome</keyword>
<feature type="non-terminal residue" evidence="3">
    <location>
        <position position="270"/>
    </location>
</feature>
<proteinExistence type="predicted"/>
<name>A0A6P3YDG4_DINQU</name>
<reference evidence="3" key="1">
    <citation type="submission" date="2025-08" db="UniProtKB">
        <authorList>
            <consortium name="RefSeq"/>
        </authorList>
    </citation>
    <scope>IDENTIFICATION</scope>
</reference>
<dbReference type="RefSeq" id="XP_014487887.1">
    <property type="nucleotide sequence ID" value="XM_014632401.1"/>
</dbReference>
<protein>
    <submittedName>
        <fullName evidence="3">Protein dopey-1 homolog</fullName>
    </submittedName>
</protein>
<feature type="region of interest" description="Disordered" evidence="1">
    <location>
        <begin position="41"/>
        <end position="101"/>
    </location>
</feature>
<dbReference type="GeneID" id="106751503"/>
<organism evidence="2 3">
    <name type="scientific">Dinoponera quadriceps</name>
    <name type="common">South American ant</name>
    <dbReference type="NCBI Taxonomy" id="609295"/>
    <lineage>
        <taxon>Eukaryota</taxon>
        <taxon>Metazoa</taxon>
        <taxon>Ecdysozoa</taxon>
        <taxon>Arthropoda</taxon>
        <taxon>Hexapoda</taxon>
        <taxon>Insecta</taxon>
        <taxon>Pterygota</taxon>
        <taxon>Neoptera</taxon>
        <taxon>Endopterygota</taxon>
        <taxon>Hymenoptera</taxon>
        <taxon>Apocrita</taxon>
        <taxon>Aculeata</taxon>
        <taxon>Formicoidea</taxon>
        <taxon>Formicidae</taxon>
        <taxon>Ponerinae</taxon>
        <taxon>Ponerini</taxon>
        <taxon>Dinoponera</taxon>
    </lineage>
</organism>
<gene>
    <name evidence="3" type="primary">LOC106751503</name>
</gene>
<sequence length="270" mass="29840">ILSKMQPTMITTHTDKYEVDVKVDVSLNNITVPSDHSLTAIPLEKSQSDSKLNKADVASTSFTEKSPSTRRRANSGGAAKRSEKKSKKKSSKSTPKLSDSYTIQADGSNISVVVSEDSKTLPRNKSMDDIKASCIETDGLSPTSKSQLSTLKLFANASPNGSTGSLCKGPSPAFQAQHSMLEKCLRQYEIFYVKLISQRILSRERTVQDMFDHLVVSCPRKSFDERMRYLEHLLNSKLNIEDSGFFSQDTSVTEGTKCLDIFHLSLDITA</sequence>